<evidence type="ECO:0000256" key="9">
    <source>
        <dbReference type="ARBA" id="ARBA00022827"/>
    </source>
</evidence>
<dbReference type="Pfam" id="PF01593">
    <property type="entry name" value="Amino_oxidase"/>
    <property type="match status" value="1"/>
</dbReference>
<dbReference type="InterPro" id="IPR050464">
    <property type="entry name" value="Zeta_carotene_desat/Oxidored"/>
</dbReference>
<reference evidence="14 15" key="1">
    <citation type="submission" date="2024-09" db="EMBL/GenBank/DDBJ databases">
        <authorList>
            <person name="Sun Q."/>
            <person name="Mori K."/>
        </authorList>
    </citation>
    <scope>NUCLEOTIDE SEQUENCE [LARGE SCALE GENOMIC DNA]</scope>
    <source>
        <strain evidence="14 15">JCM 3307</strain>
    </source>
</reference>
<proteinExistence type="inferred from homology"/>
<name>A0ABV5MAY8_9ACTN</name>
<dbReference type="SUPFAM" id="SSF51905">
    <property type="entry name" value="FAD/NAD(P)-binding domain"/>
    <property type="match status" value="1"/>
</dbReference>
<feature type="domain" description="Amine oxidase" evidence="13">
    <location>
        <begin position="12"/>
        <end position="433"/>
    </location>
</feature>
<keyword evidence="11 12" id="KW-0350">Heme biosynthesis</keyword>
<protein>
    <recommendedName>
        <fullName evidence="7 12">Coproporphyrinogen III oxidase</fullName>
        <ecNumber evidence="6 12">1.3.3.15</ecNumber>
    </recommendedName>
</protein>
<keyword evidence="12" id="KW-0963">Cytoplasm</keyword>
<dbReference type="NCBIfam" id="TIGR00562">
    <property type="entry name" value="proto_IX_ox"/>
    <property type="match status" value="1"/>
</dbReference>
<comment type="subcellular location">
    <subcellularLocation>
        <location evidence="12">Cytoplasm</location>
    </subcellularLocation>
</comment>
<organism evidence="14 15">
    <name type="scientific">Dactylosporangium vinaceum</name>
    <dbReference type="NCBI Taxonomy" id="53362"/>
    <lineage>
        <taxon>Bacteria</taxon>
        <taxon>Bacillati</taxon>
        <taxon>Actinomycetota</taxon>
        <taxon>Actinomycetes</taxon>
        <taxon>Micromonosporales</taxon>
        <taxon>Micromonosporaceae</taxon>
        <taxon>Dactylosporangium</taxon>
    </lineage>
</organism>
<dbReference type="EMBL" id="JBHMCA010000046">
    <property type="protein sequence ID" value="MFB9446020.1"/>
    <property type="molecule type" value="Genomic_DNA"/>
</dbReference>
<evidence type="ECO:0000256" key="6">
    <source>
        <dbReference type="ARBA" id="ARBA00012402"/>
    </source>
</evidence>
<evidence type="ECO:0000256" key="7">
    <source>
        <dbReference type="ARBA" id="ARBA00019046"/>
    </source>
</evidence>
<comment type="similarity">
    <text evidence="5 12">Belongs to the protoporphyrinogen/coproporphyrinogen oxidase family. Coproporphyrinogen III oxidase subfamily.</text>
</comment>
<dbReference type="EC" id="1.3.3.15" evidence="6 12"/>
<evidence type="ECO:0000259" key="13">
    <source>
        <dbReference type="Pfam" id="PF01593"/>
    </source>
</evidence>
<evidence type="ECO:0000313" key="14">
    <source>
        <dbReference type="EMBL" id="MFB9446020.1"/>
    </source>
</evidence>
<comment type="function">
    <text evidence="3 12">Involved in coproporphyrin-dependent heme b biosynthesis. Catalyzes the oxidation of coproporphyrinogen III to coproporphyrin III.</text>
</comment>
<dbReference type="Gene3D" id="3.90.660.20">
    <property type="entry name" value="Protoporphyrinogen oxidase, mitochondrial, domain 2"/>
    <property type="match status" value="1"/>
</dbReference>
<dbReference type="Gene3D" id="1.10.3110.10">
    <property type="entry name" value="protoporphyrinogen ix oxidase, domain 3"/>
    <property type="match status" value="1"/>
</dbReference>
<evidence type="ECO:0000256" key="12">
    <source>
        <dbReference type="RuleBase" id="RU364052"/>
    </source>
</evidence>
<dbReference type="Proteomes" id="UP001589608">
    <property type="component" value="Unassembled WGS sequence"/>
</dbReference>
<dbReference type="InterPro" id="IPR004572">
    <property type="entry name" value="Protoporphyrinogen_oxidase"/>
</dbReference>
<comment type="pathway">
    <text evidence="4 12">Porphyrin-containing compound metabolism; protoheme biosynthesis.</text>
</comment>
<evidence type="ECO:0000256" key="8">
    <source>
        <dbReference type="ARBA" id="ARBA00022630"/>
    </source>
</evidence>
<gene>
    <name evidence="14" type="primary">hemG</name>
    <name evidence="14" type="ORF">ACFFTR_23305</name>
</gene>
<dbReference type="RefSeq" id="WP_223102018.1">
    <property type="nucleotide sequence ID" value="NZ_CP061913.1"/>
</dbReference>
<dbReference type="GO" id="GO:0004729">
    <property type="term" value="F:oxygen-dependent protoporphyrinogen oxidase activity"/>
    <property type="evidence" value="ECO:0007669"/>
    <property type="project" value="UniProtKB-EC"/>
</dbReference>
<dbReference type="Gene3D" id="3.50.50.60">
    <property type="entry name" value="FAD/NAD(P)-binding domain"/>
    <property type="match status" value="1"/>
</dbReference>
<accession>A0ABV5MAY8</accession>
<dbReference type="PANTHER" id="PTHR42923:SF3">
    <property type="entry name" value="PROTOPORPHYRINOGEN OXIDASE"/>
    <property type="match status" value="1"/>
</dbReference>
<evidence type="ECO:0000256" key="10">
    <source>
        <dbReference type="ARBA" id="ARBA00023002"/>
    </source>
</evidence>
<comment type="catalytic activity">
    <reaction evidence="1">
        <text>coproporphyrinogen III + 3 O2 = coproporphyrin III + 3 H2O2</text>
        <dbReference type="Rhea" id="RHEA:43436"/>
        <dbReference type="ChEBI" id="CHEBI:15379"/>
        <dbReference type="ChEBI" id="CHEBI:16240"/>
        <dbReference type="ChEBI" id="CHEBI:57309"/>
        <dbReference type="ChEBI" id="CHEBI:131725"/>
        <dbReference type="EC" id="1.3.3.15"/>
    </reaction>
    <physiologicalReaction direction="left-to-right" evidence="1">
        <dbReference type="Rhea" id="RHEA:43437"/>
    </physiologicalReaction>
</comment>
<evidence type="ECO:0000256" key="5">
    <source>
        <dbReference type="ARBA" id="ARBA00008310"/>
    </source>
</evidence>
<keyword evidence="9 12" id="KW-0274">FAD</keyword>
<comment type="cofactor">
    <cofactor evidence="2 12">
        <name>FAD</name>
        <dbReference type="ChEBI" id="CHEBI:57692"/>
    </cofactor>
</comment>
<evidence type="ECO:0000256" key="2">
    <source>
        <dbReference type="ARBA" id="ARBA00001974"/>
    </source>
</evidence>
<evidence type="ECO:0000256" key="3">
    <source>
        <dbReference type="ARBA" id="ARBA00002185"/>
    </source>
</evidence>
<evidence type="ECO:0000256" key="11">
    <source>
        <dbReference type="ARBA" id="ARBA00023133"/>
    </source>
</evidence>
<comment type="caution">
    <text evidence="14">The sequence shown here is derived from an EMBL/GenBank/DDBJ whole genome shotgun (WGS) entry which is preliminary data.</text>
</comment>
<dbReference type="SUPFAM" id="SSF54373">
    <property type="entry name" value="FAD-linked reductases, C-terminal domain"/>
    <property type="match status" value="1"/>
</dbReference>
<keyword evidence="8 12" id="KW-0285">Flavoprotein</keyword>
<evidence type="ECO:0000256" key="1">
    <source>
        <dbReference type="ARBA" id="ARBA00001755"/>
    </source>
</evidence>
<keyword evidence="15" id="KW-1185">Reference proteome</keyword>
<dbReference type="InterPro" id="IPR036188">
    <property type="entry name" value="FAD/NAD-bd_sf"/>
</dbReference>
<evidence type="ECO:0000256" key="4">
    <source>
        <dbReference type="ARBA" id="ARBA00004744"/>
    </source>
</evidence>
<sequence length="438" mass="45938">MNKRVVVVGGGIAGLAAAHRLHTLRPDLDVVLLDQRDRPGGKLSTGELAGRPVERGAESFLVGGPSAAIELAREVGLGDAVVHPTGARAAVAINGVLQDLPTGTLMGIPLQGAEEAAATPILGTDRDVSVGELIRPRRGDEVVDHFVEPLLGGVYAGRADRLSVRMALPALAKAAEHHTTLSAALAEATASSAGREPGAPIFGAIDGGMSRFVDAITATLPDVRTNTTVRELEQHNGGWRLTTGPTRDPRTLDADAVILAVPAAPAARLLQRAIDLEYASIALVALVLPSTKLPDLSGFLVPATEGLTIKAVTFFDRKWAHLRRPDTTILRASIGRHGDEEQLQRTDEELKDRVRTEVARLIGVDALPEELAFGVYRWGGALPQYAPGHQARIRALRESLQDTAPIAVAGAAYDGVGIPACITSGRTAAAAVLARLGE</sequence>
<keyword evidence="10 12" id="KW-0560">Oxidoreductase</keyword>
<dbReference type="InterPro" id="IPR002937">
    <property type="entry name" value="Amino_oxidase"/>
</dbReference>
<dbReference type="PANTHER" id="PTHR42923">
    <property type="entry name" value="PROTOPORPHYRINOGEN OXIDASE"/>
    <property type="match status" value="1"/>
</dbReference>
<evidence type="ECO:0000313" key="15">
    <source>
        <dbReference type="Proteomes" id="UP001589608"/>
    </source>
</evidence>